<evidence type="ECO:0000313" key="2">
    <source>
        <dbReference type="Proteomes" id="UP000320300"/>
    </source>
</evidence>
<name>A0A521CA97_9SPHI</name>
<dbReference type="AlphaFoldDB" id="A0A521CA97"/>
<evidence type="ECO:0000313" key="1">
    <source>
        <dbReference type="EMBL" id="SMO56326.1"/>
    </source>
</evidence>
<sequence length="80" mass="9263">MRTFEITIQGKTYHITELNKKSGLYEVCCDGIFHTIGRSCKTNDWLYIRKSAFSTFLPLKELTPCLDLLINNTDFEKLIA</sequence>
<proteinExistence type="predicted"/>
<organism evidence="1 2">
    <name type="scientific">Pedobacter westerhofensis</name>
    <dbReference type="NCBI Taxonomy" id="425512"/>
    <lineage>
        <taxon>Bacteria</taxon>
        <taxon>Pseudomonadati</taxon>
        <taxon>Bacteroidota</taxon>
        <taxon>Sphingobacteriia</taxon>
        <taxon>Sphingobacteriales</taxon>
        <taxon>Sphingobacteriaceae</taxon>
        <taxon>Pedobacter</taxon>
    </lineage>
</organism>
<dbReference type="EMBL" id="FXTN01000003">
    <property type="protein sequence ID" value="SMO56326.1"/>
    <property type="molecule type" value="Genomic_DNA"/>
</dbReference>
<reference evidence="1 2" key="1">
    <citation type="submission" date="2017-05" db="EMBL/GenBank/DDBJ databases">
        <authorList>
            <person name="Varghese N."/>
            <person name="Submissions S."/>
        </authorList>
    </citation>
    <scope>NUCLEOTIDE SEQUENCE [LARGE SCALE GENOMIC DNA]</scope>
    <source>
        <strain evidence="1 2">DSM 19036</strain>
    </source>
</reference>
<accession>A0A521CA97</accession>
<protein>
    <submittedName>
        <fullName evidence="1">Uncharacterized protein</fullName>
    </submittedName>
</protein>
<dbReference type="Proteomes" id="UP000320300">
    <property type="component" value="Unassembled WGS sequence"/>
</dbReference>
<keyword evidence="2" id="KW-1185">Reference proteome</keyword>
<gene>
    <name evidence="1" type="ORF">SAMN06265348_103367</name>
</gene>